<dbReference type="KEGG" id="pacr:FXN63_02800"/>
<reference evidence="2 3" key="1">
    <citation type="submission" date="2019-08" db="EMBL/GenBank/DDBJ databases">
        <title>Amphibian skin-associated Pigmentiphaga: genome sequence and occurrence across geography and hosts.</title>
        <authorList>
            <person name="Bletz M.C."/>
            <person name="Bunk B."/>
            <person name="Sproeer C."/>
            <person name="Biwer P."/>
            <person name="Reiter S."/>
            <person name="Rabemananjara F.C.E."/>
            <person name="Schulz S."/>
            <person name="Overmann J."/>
            <person name="Vences M."/>
        </authorList>
    </citation>
    <scope>NUCLEOTIDE SEQUENCE [LARGE SCALE GENOMIC DNA]</scope>
    <source>
        <strain evidence="2 3">Mada1488</strain>
    </source>
</reference>
<evidence type="ECO:0000256" key="1">
    <source>
        <dbReference type="SAM" id="SignalP"/>
    </source>
</evidence>
<keyword evidence="1" id="KW-0732">Signal</keyword>
<gene>
    <name evidence="2" type="ORF">FXN63_02800</name>
</gene>
<organism evidence="2 3">
    <name type="scientific">Pigmentiphaga aceris</name>
    <dbReference type="NCBI Taxonomy" id="1940612"/>
    <lineage>
        <taxon>Bacteria</taxon>
        <taxon>Pseudomonadati</taxon>
        <taxon>Pseudomonadota</taxon>
        <taxon>Betaproteobacteria</taxon>
        <taxon>Burkholderiales</taxon>
        <taxon>Alcaligenaceae</taxon>
        <taxon>Pigmentiphaga</taxon>
    </lineage>
</organism>
<dbReference type="PANTHER" id="PTHR36573">
    <property type="entry name" value="INTERMEMBRANE PHOSPHOLIPID TRANSPORT SYSTEM BINDING PROTEIN MLAC"/>
    <property type="match status" value="1"/>
</dbReference>
<dbReference type="OrthoDB" id="9798905at2"/>
<dbReference type="Proteomes" id="UP000325161">
    <property type="component" value="Chromosome"/>
</dbReference>
<feature type="chain" id="PRO_5022728769" evidence="1">
    <location>
        <begin position="22"/>
        <end position="203"/>
    </location>
</feature>
<dbReference type="Gene3D" id="1.10.10.640">
    <property type="entry name" value="phospholipid-binding protein"/>
    <property type="match status" value="1"/>
</dbReference>
<proteinExistence type="predicted"/>
<dbReference type="Pfam" id="PF05494">
    <property type="entry name" value="MlaC"/>
    <property type="match status" value="1"/>
</dbReference>
<feature type="signal peptide" evidence="1">
    <location>
        <begin position="1"/>
        <end position="21"/>
    </location>
</feature>
<dbReference type="EMBL" id="CP043046">
    <property type="protein sequence ID" value="QEI09084.1"/>
    <property type="molecule type" value="Genomic_DNA"/>
</dbReference>
<keyword evidence="3" id="KW-1185">Reference proteome</keyword>
<dbReference type="PIRSF" id="PIRSF004649">
    <property type="entry name" value="MlaC"/>
    <property type="match status" value="1"/>
</dbReference>
<sequence length="203" mass="22622">MFLFTLMAGLAISLSAMQAHAQQAPDALVKQTVDGLLTAIKADADIQNGNAPKLLQLVDKQILPNVNFEKTTQLAAGRHWRDATAEQKQALIKEFRATLVRTYSGAVSAVRPQTTVTMLPFRAQPADTDVVVRTTINQPNGEPIQVDYRLEKMQNNAWKIYDVNVLGVWLIQNYRNQFSQEISQKGFDGLIKTLADRNRQSGL</sequence>
<evidence type="ECO:0000313" key="3">
    <source>
        <dbReference type="Proteomes" id="UP000325161"/>
    </source>
</evidence>
<dbReference type="InterPro" id="IPR008869">
    <property type="entry name" value="MlaC/ttg2D"/>
</dbReference>
<dbReference type="AlphaFoldDB" id="A0A5C0B4V5"/>
<protein>
    <submittedName>
        <fullName evidence="2">ABC transporter substrate-binding protein</fullName>
    </submittedName>
</protein>
<accession>A0A5C0B4V5</accession>
<dbReference type="Gene3D" id="3.10.450.50">
    <property type="match status" value="1"/>
</dbReference>
<dbReference type="PANTHER" id="PTHR36573:SF1">
    <property type="entry name" value="INTERMEMBRANE PHOSPHOLIPID TRANSPORT SYSTEM BINDING PROTEIN MLAC"/>
    <property type="match status" value="1"/>
</dbReference>
<evidence type="ECO:0000313" key="2">
    <source>
        <dbReference type="EMBL" id="QEI09084.1"/>
    </source>
</evidence>
<name>A0A5C0B4V5_9BURK</name>